<dbReference type="Gene3D" id="1.10.510.10">
    <property type="entry name" value="Transferase(Phosphotransferase) domain 1"/>
    <property type="match status" value="1"/>
</dbReference>
<dbReference type="InterPro" id="IPR000719">
    <property type="entry name" value="Prot_kinase_dom"/>
</dbReference>
<keyword evidence="3" id="KW-0472">Membrane</keyword>
<proteinExistence type="inferred from homology"/>
<keyword evidence="3" id="KW-1003">Cell membrane</keyword>
<protein>
    <recommendedName>
        <fullName evidence="2">non-specific serine/threonine protein kinase</fullName>
        <ecNumber evidence="2">2.7.11.1</ecNumber>
    </recommendedName>
</protein>
<organism evidence="15">
    <name type="scientific">Sesamum calycinum</name>
    <dbReference type="NCBI Taxonomy" id="2727403"/>
    <lineage>
        <taxon>Eukaryota</taxon>
        <taxon>Viridiplantae</taxon>
        <taxon>Streptophyta</taxon>
        <taxon>Embryophyta</taxon>
        <taxon>Tracheophyta</taxon>
        <taxon>Spermatophyta</taxon>
        <taxon>Magnoliopsida</taxon>
        <taxon>eudicotyledons</taxon>
        <taxon>Gunneridae</taxon>
        <taxon>Pentapetalae</taxon>
        <taxon>asterids</taxon>
        <taxon>lamiids</taxon>
        <taxon>Lamiales</taxon>
        <taxon>Pedaliaceae</taxon>
        <taxon>Sesamum</taxon>
    </lineage>
</organism>
<dbReference type="GO" id="GO:0005886">
    <property type="term" value="C:plasma membrane"/>
    <property type="evidence" value="ECO:0007669"/>
    <property type="project" value="UniProtKB-SubCell"/>
</dbReference>
<evidence type="ECO:0000256" key="5">
    <source>
        <dbReference type="ARBA" id="ARBA00022679"/>
    </source>
</evidence>
<evidence type="ECO:0000256" key="6">
    <source>
        <dbReference type="ARBA" id="ARBA00022741"/>
    </source>
</evidence>
<dbReference type="FunFam" id="3.30.200.20:FF:000228">
    <property type="entry name" value="Serine/threonine-protein kinase BIK1"/>
    <property type="match status" value="1"/>
</dbReference>
<feature type="region of interest" description="Disordered" evidence="13">
    <location>
        <begin position="427"/>
        <end position="446"/>
    </location>
</feature>
<dbReference type="Gene3D" id="3.30.200.20">
    <property type="entry name" value="Phosphorylase Kinase, domain 1"/>
    <property type="match status" value="1"/>
</dbReference>
<dbReference type="SMART" id="SM00220">
    <property type="entry name" value="S_TKc"/>
    <property type="match status" value="1"/>
</dbReference>
<keyword evidence="8 11" id="KW-0067">ATP-binding</keyword>
<dbReference type="InterPro" id="IPR011009">
    <property type="entry name" value="Kinase-like_dom_sf"/>
</dbReference>
<keyword evidence="4 12" id="KW-0723">Serine/threonine-protein kinase</keyword>
<dbReference type="PROSITE" id="PS00108">
    <property type="entry name" value="PROTEIN_KINASE_ST"/>
    <property type="match status" value="1"/>
</dbReference>
<dbReference type="Pfam" id="PF07714">
    <property type="entry name" value="PK_Tyr_Ser-Thr"/>
    <property type="match status" value="1"/>
</dbReference>
<evidence type="ECO:0000256" key="10">
    <source>
        <dbReference type="ARBA" id="ARBA00048679"/>
    </source>
</evidence>
<dbReference type="FunFam" id="1.10.510.10:FF:001023">
    <property type="entry name" value="Os07g0541700 protein"/>
    <property type="match status" value="1"/>
</dbReference>
<comment type="similarity">
    <text evidence="12">Belongs to the protein kinase superfamily.</text>
</comment>
<dbReference type="EC" id="2.7.11.1" evidence="2"/>
<dbReference type="PANTHER" id="PTHR45621">
    <property type="entry name" value="OS01G0588500 PROTEIN-RELATED"/>
    <property type="match status" value="1"/>
</dbReference>
<gene>
    <name evidence="15" type="ORF">Scaly_0284100</name>
</gene>
<dbReference type="SUPFAM" id="SSF56112">
    <property type="entry name" value="Protein kinase-like (PK-like)"/>
    <property type="match status" value="1"/>
</dbReference>
<dbReference type="AlphaFoldDB" id="A0AAW2S9T9"/>
<evidence type="ECO:0000256" key="1">
    <source>
        <dbReference type="ARBA" id="ARBA00004236"/>
    </source>
</evidence>
<feature type="domain" description="Protein kinase" evidence="14">
    <location>
        <begin position="117"/>
        <end position="446"/>
    </location>
</feature>
<dbReference type="EMBL" id="JACGWM010000002">
    <property type="protein sequence ID" value="KAL0389270.1"/>
    <property type="molecule type" value="Genomic_DNA"/>
</dbReference>
<comment type="catalytic activity">
    <reaction evidence="9">
        <text>L-threonyl-[protein] + ATP = O-phospho-L-threonyl-[protein] + ADP + H(+)</text>
        <dbReference type="Rhea" id="RHEA:46608"/>
        <dbReference type="Rhea" id="RHEA-COMP:11060"/>
        <dbReference type="Rhea" id="RHEA-COMP:11605"/>
        <dbReference type="ChEBI" id="CHEBI:15378"/>
        <dbReference type="ChEBI" id="CHEBI:30013"/>
        <dbReference type="ChEBI" id="CHEBI:30616"/>
        <dbReference type="ChEBI" id="CHEBI:61977"/>
        <dbReference type="ChEBI" id="CHEBI:456216"/>
        <dbReference type="EC" id="2.7.11.1"/>
    </reaction>
</comment>
<keyword evidence="7 15" id="KW-0418">Kinase</keyword>
<dbReference type="InterPro" id="IPR001245">
    <property type="entry name" value="Ser-Thr/Tyr_kinase_cat_dom"/>
</dbReference>
<evidence type="ECO:0000313" key="15">
    <source>
        <dbReference type="EMBL" id="KAL0389270.1"/>
    </source>
</evidence>
<evidence type="ECO:0000259" key="14">
    <source>
        <dbReference type="PROSITE" id="PS50011"/>
    </source>
</evidence>
<comment type="caution">
    <text evidence="15">The sequence shown here is derived from an EMBL/GenBank/DDBJ whole genome shotgun (WGS) entry which is preliminary data.</text>
</comment>
<evidence type="ECO:0000256" key="13">
    <source>
        <dbReference type="SAM" id="MobiDB-lite"/>
    </source>
</evidence>
<evidence type="ECO:0000256" key="9">
    <source>
        <dbReference type="ARBA" id="ARBA00047899"/>
    </source>
</evidence>
<accession>A0AAW2S9T9</accession>
<dbReference type="InterPro" id="IPR008271">
    <property type="entry name" value="Ser/Thr_kinase_AS"/>
</dbReference>
<comment type="catalytic activity">
    <reaction evidence="10">
        <text>L-seryl-[protein] + ATP = O-phospho-L-seryl-[protein] + ADP + H(+)</text>
        <dbReference type="Rhea" id="RHEA:17989"/>
        <dbReference type="Rhea" id="RHEA-COMP:9863"/>
        <dbReference type="Rhea" id="RHEA-COMP:11604"/>
        <dbReference type="ChEBI" id="CHEBI:15378"/>
        <dbReference type="ChEBI" id="CHEBI:29999"/>
        <dbReference type="ChEBI" id="CHEBI:30616"/>
        <dbReference type="ChEBI" id="CHEBI:83421"/>
        <dbReference type="ChEBI" id="CHEBI:456216"/>
        <dbReference type="EC" id="2.7.11.1"/>
    </reaction>
</comment>
<dbReference type="InterPro" id="IPR050823">
    <property type="entry name" value="Plant_Ser_Thr_Prot_Kinase"/>
</dbReference>
<dbReference type="GO" id="GO:0005524">
    <property type="term" value="F:ATP binding"/>
    <property type="evidence" value="ECO:0007669"/>
    <property type="project" value="UniProtKB-UniRule"/>
</dbReference>
<dbReference type="InterPro" id="IPR017441">
    <property type="entry name" value="Protein_kinase_ATP_BS"/>
</dbReference>
<evidence type="ECO:0000256" key="3">
    <source>
        <dbReference type="ARBA" id="ARBA00022475"/>
    </source>
</evidence>
<keyword evidence="5" id="KW-0808">Transferase</keyword>
<name>A0AAW2S9T9_9LAMI</name>
<reference evidence="15" key="2">
    <citation type="journal article" date="2024" name="Plant">
        <title>Genomic evolution and insights into agronomic trait innovations of Sesamum species.</title>
        <authorList>
            <person name="Miao H."/>
            <person name="Wang L."/>
            <person name="Qu L."/>
            <person name="Liu H."/>
            <person name="Sun Y."/>
            <person name="Le M."/>
            <person name="Wang Q."/>
            <person name="Wei S."/>
            <person name="Zheng Y."/>
            <person name="Lin W."/>
            <person name="Duan Y."/>
            <person name="Cao H."/>
            <person name="Xiong S."/>
            <person name="Wang X."/>
            <person name="Wei L."/>
            <person name="Li C."/>
            <person name="Ma Q."/>
            <person name="Ju M."/>
            <person name="Zhao R."/>
            <person name="Li G."/>
            <person name="Mu C."/>
            <person name="Tian Q."/>
            <person name="Mei H."/>
            <person name="Zhang T."/>
            <person name="Gao T."/>
            <person name="Zhang H."/>
        </authorList>
    </citation>
    <scope>NUCLEOTIDE SEQUENCE</scope>
    <source>
        <strain evidence="15">KEN8</strain>
    </source>
</reference>
<evidence type="ECO:0000256" key="7">
    <source>
        <dbReference type="ARBA" id="ARBA00022777"/>
    </source>
</evidence>
<evidence type="ECO:0000256" key="2">
    <source>
        <dbReference type="ARBA" id="ARBA00012513"/>
    </source>
</evidence>
<keyword evidence="6 11" id="KW-0547">Nucleotide-binding</keyword>
<dbReference type="PROSITE" id="PS50011">
    <property type="entry name" value="PROTEIN_KINASE_DOM"/>
    <property type="match status" value="1"/>
</dbReference>
<feature type="compositionally biased region" description="Basic and acidic residues" evidence="13">
    <location>
        <begin position="427"/>
        <end position="437"/>
    </location>
</feature>
<evidence type="ECO:0000256" key="4">
    <source>
        <dbReference type="ARBA" id="ARBA00022527"/>
    </source>
</evidence>
<sequence length="446" mass="48960">MMFFLDEQPMGFTSSLSRFLLFFLWDFHSTSLAGLNSRMGICLGSPAKSDDDGSASGQVFGIKVAPGNAKPGFNPSNTQMHSGILSDALVGSIGDLSVSSNLKSFTFDDLKSATKNFSPDSLIGEGGFGYVFKGWINENTLAPCKPGTRMVVAVKKLKAQSFQGHREWLTEVNYLGQLHHENLVKLIGCCSESKNRLLVYEFMPKGSLENHLFKKGVQPMAWATRMQIALDIARGLSFLHSLNANIIYRDLKASNVLIDSKFHAKLSDFGLARKGPSGDGSHVSTRVVGTIGYAAPEYVASGRLTSKSDVYSFGVVLLELLSGKRASGDESICGAEGKLVDWAKPFLGDNRHFSRIMDTRLRVSTPKELLKLLLPLHSDASLSTPRTGLLCLTCRPSWNKSKLSGTHHEPKWNLVLKHQVHADHTQLHSEYDQRSDRLTSSSSSYL</sequence>
<dbReference type="PROSITE" id="PS00107">
    <property type="entry name" value="PROTEIN_KINASE_ATP"/>
    <property type="match status" value="1"/>
</dbReference>
<evidence type="ECO:0000256" key="12">
    <source>
        <dbReference type="RuleBase" id="RU000304"/>
    </source>
</evidence>
<evidence type="ECO:0000256" key="8">
    <source>
        <dbReference type="ARBA" id="ARBA00022840"/>
    </source>
</evidence>
<reference evidence="15" key="1">
    <citation type="submission" date="2020-06" db="EMBL/GenBank/DDBJ databases">
        <authorList>
            <person name="Li T."/>
            <person name="Hu X."/>
            <person name="Zhang T."/>
            <person name="Song X."/>
            <person name="Zhang H."/>
            <person name="Dai N."/>
            <person name="Sheng W."/>
            <person name="Hou X."/>
            <person name="Wei L."/>
        </authorList>
    </citation>
    <scope>NUCLEOTIDE SEQUENCE</scope>
    <source>
        <strain evidence="15">KEN8</strain>
        <tissue evidence="15">Leaf</tissue>
    </source>
</reference>
<feature type="binding site" evidence="11">
    <location>
        <position position="156"/>
    </location>
    <ligand>
        <name>ATP</name>
        <dbReference type="ChEBI" id="CHEBI:30616"/>
    </ligand>
</feature>
<dbReference type="GO" id="GO:0004674">
    <property type="term" value="F:protein serine/threonine kinase activity"/>
    <property type="evidence" value="ECO:0007669"/>
    <property type="project" value="UniProtKB-KW"/>
</dbReference>
<comment type="subcellular location">
    <subcellularLocation>
        <location evidence="1">Cell membrane</location>
    </subcellularLocation>
</comment>
<evidence type="ECO:0000256" key="11">
    <source>
        <dbReference type="PROSITE-ProRule" id="PRU10141"/>
    </source>
</evidence>